<dbReference type="InterPro" id="IPR036061">
    <property type="entry name" value="CheW-like_dom_sf"/>
</dbReference>
<feature type="domain" description="CheW-like" evidence="1">
    <location>
        <begin position="22"/>
        <end position="166"/>
    </location>
</feature>
<evidence type="ECO:0000313" key="2">
    <source>
        <dbReference type="EMBL" id="MFC3200707.1"/>
    </source>
</evidence>
<sequence>MSEQTIAETELAQDEEQSSHVSVQVLTFLLDDEVYGVDIRQIQEVLEYRKVTRVPRSQPFLLGVINLRGKVVPVLDLRRLFDMTLAEITVNTCIVIIDILLDGEKVSIGILTDAVREVVELPVSEISAPPRIGSRVNNRFINGMGKHEGDFIVILDVQKVMADEEFNAMLDVVSDEALADEEGDSSDNSGHD</sequence>
<protein>
    <submittedName>
        <fullName evidence="2">Chemotaxis protein CheW</fullName>
    </submittedName>
</protein>
<evidence type="ECO:0000259" key="1">
    <source>
        <dbReference type="PROSITE" id="PS50851"/>
    </source>
</evidence>
<comment type="caution">
    <text evidence="2">The sequence shown here is derived from an EMBL/GenBank/DDBJ whole genome shotgun (WGS) entry which is preliminary data.</text>
</comment>
<dbReference type="Gene3D" id="2.40.50.180">
    <property type="entry name" value="CheA-289, Domain 4"/>
    <property type="match status" value="1"/>
</dbReference>
<dbReference type="RefSeq" id="WP_123326739.1">
    <property type="nucleotide sequence ID" value="NZ_JBHRSX010000007.1"/>
</dbReference>
<organism evidence="2 3">
    <name type="scientific">Alteromonas oceani</name>
    <dbReference type="NCBI Taxonomy" id="2071609"/>
    <lineage>
        <taxon>Bacteria</taxon>
        <taxon>Pseudomonadati</taxon>
        <taxon>Pseudomonadota</taxon>
        <taxon>Gammaproteobacteria</taxon>
        <taxon>Alteromonadales</taxon>
        <taxon>Alteromonadaceae</taxon>
        <taxon>Alteromonas/Salinimonas group</taxon>
        <taxon>Alteromonas</taxon>
    </lineage>
</organism>
<name>A0ABV7JU68_9ALTE</name>
<dbReference type="PANTHER" id="PTHR22617">
    <property type="entry name" value="CHEMOTAXIS SENSOR HISTIDINE KINASE-RELATED"/>
    <property type="match status" value="1"/>
</dbReference>
<accession>A0ABV7JU68</accession>
<gene>
    <name evidence="2" type="ORF">ACFOEW_02595</name>
</gene>
<dbReference type="SMART" id="SM00260">
    <property type="entry name" value="CheW"/>
    <property type="match status" value="1"/>
</dbReference>
<dbReference type="CDD" id="cd00732">
    <property type="entry name" value="CheW"/>
    <property type="match status" value="1"/>
</dbReference>
<dbReference type="SUPFAM" id="SSF50341">
    <property type="entry name" value="CheW-like"/>
    <property type="match status" value="1"/>
</dbReference>
<proteinExistence type="predicted"/>
<dbReference type="EMBL" id="JBHRSX010000007">
    <property type="protein sequence ID" value="MFC3200707.1"/>
    <property type="molecule type" value="Genomic_DNA"/>
</dbReference>
<dbReference type="Proteomes" id="UP001595477">
    <property type="component" value="Unassembled WGS sequence"/>
</dbReference>
<reference evidence="3" key="1">
    <citation type="journal article" date="2019" name="Int. J. Syst. Evol. Microbiol.">
        <title>The Global Catalogue of Microorganisms (GCM) 10K type strain sequencing project: providing services to taxonomists for standard genome sequencing and annotation.</title>
        <authorList>
            <consortium name="The Broad Institute Genomics Platform"/>
            <consortium name="The Broad Institute Genome Sequencing Center for Infectious Disease"/>
            <person name="Wu L."/>
            <person name="Ma J."/>
        </authorList>
    </citation>
    <scope>NUCLEOTIDE SEQUENCE [LARGE SCALE GENOMIC DNA]</scope>
    <source>
        <strain evidence="3">KCTC 52449</strain>
    </source>
</reference>
<dbReference type="PROSITE" id="PS50851">
    <property type="entry name" value="CHEW"/>
    <property type="match status" value="1"/>
</dbReference>
<dbReference type="Pfam" id="PF01584">
    <property type="entry name" value="CheW"/>
    <property type="match status" value="1"/>
</dbReference>
<keyword evidence="3" id="KW-1185">Reference proteome</keyword>
<dbReference type="PANTHER" id="PTHR22617:SF41">
    <property type="entry name" value="CHEMOTAXIS SIGNAL TRANSDUCTION SYSTEM ADAPTOR PROTEIN CHEW"/>
    <property type="match status" value="1"/>
</dbReference>
<dbReference type="Gene3D" id="2.30.30.40">
    <property type="entry name" value="SH3 Domains"/>
    <property type="match status" value="1"/>
</dbReference>
<dbReference type="InterPro" id="IPR002545">
    <property type="entry name" value="CheW-lke_dom"/>
</dbReference>
<dbReference type="InterPro" id="IPR039315">
    <property type="entry name" value="CheW"/>
</dbReference>
<evidence type="ECO:0000313" key="3">
    <source>
        <dbReference type="Proteomes" id="UP001595477"/>
    </source>
</evidence>